<dbReference type="STRING" id="1306947.J120_02585"/>
<evidence type="ECO:0000256" key="5">
    <source>
        <dbReference type="ARBA" id="ARBA00022490"/>
    </source>
</evidence>
<feature type="binding site" evidence="14">
    <location>
        <position position="146"/>
    </location>
    <ligand>
        <name>ATP</name>
        <dbReference type="ChEBI" id="CHEBI:30616"/>
    </ligand>
</feature>
<dbReference type="InterPro" id="IPR038385">
    <property type="entry name" value="Sua5/YwlC_C"/>
</dbReference>
<evidence type="ECO:0000256" key="6">
    <source>
        <dbReference type="ARBA" id="ARBA00022679"/>
    </source>
</evidence>
<evidence type="ECO:0000256" key="13">
    <source>
        <dbReference type="PIRNR" id="PIRNR004930"/>
    </source>
</evidence>
<dbReference type="Pfam" id="PF03481">
    <property type="entry name" value="Sua5_C"/>
    <property type="match status" value="1"/>
</dbReference>
<dbReference type="NCBIfam" id="TIGR00057">
    <property type="entry name" value="L-threonylcarbamoyladenylate synthase"/>
    <property type="match status" value="1"/>
</dbReference>
<keyword evidence="9 13" id="KW-0547">Nucleotide-binding</keyword>
<feature type="binding site" evidence="14">
    <location>
        <position position="57"/>
    </location>
    <ligand>
        <name>ATP</name>
        <dbReference type="ChEBI" id="CHEBI:30616"/>
    </ligand>
</feature>
<dbReference type="GO" id="GO:0061710">
    <property type="term" value="F:L-threonylcarbamoyladenylate synthase"/>
    <property type="evidence" value="ECO:0007669"/>
    <property type="project" value="UniProtKB-EC"/>
</dbReference>
<dbReference type="Gene3D" id="3.40.50.11030">
    <property type="entry name" value="Threonylcarbamoyl-AMP synthase, C-terminal domain"/>
    <property type="match status" value="1"/>
</dbReference>
<keyword evidence="6 13" id="KW-0808">Transferase</keyword>
<keyword evidence="5 13" id="KW-0963">Cytoplasm</keyword>
<dbReference type="PANTHER" id="PTHR17490:SF16">
    <property type="entry name" value="THREONYLCARBAMOYL-AMP SYNTHASE"/>
    <property type="match status" value="1"/>
</dbReference>
<comment type="function">
    <text evidence="13">Required for the formation of a threonylcarbamoyl group on adenosine at position 37 (t(6)A37) in tRNAs that read codons beginning with adenine.</text>
</comment>
<dbReference type="PANTHER" id="PTHR17490">
    <property type="entry name" value="SUA5"/>
    <property type="match status" value="1"/>
</dbReference>
<name>A0A0D2JLI3_9BACT</name>
<accession>A0A0D2JLI3</accession>
<feature type="binding site" evidence="14">
    <location>
        <position position="138"/>
    </location>
    <ligand>
        <name>ATP</name>
        <dbReference type="ChEBI" id="CHEBI:30616"/>
    </ligand>
</feature>
<evidence type="ECO:0000256" key="1">
    <source>
        <dbReference type="ARBA" id="ARBA00004496"/>
    </source>
</evidence>
<dbReference type="InterPro" id="IPR010923">
    <property type="entry name" value="T(6)A37_SUA5"/>
</dbReference>
<evidence type="ECO:0000256" key="10">
    <source>
        <dbReference type="ARBA" id="ARBA00022840"/>
    </source>
</evidence>
<dbReference type="InterPro" id="IPR006070">
    <property type="entry name" value="Sua5-like_dom"/>
</dbReference>
<dbReference type="GO" id="GO:0003725">
    <property type="term" value="F:double-stranded RNA binding"/>
    <property type="evidence" value="ECO:0007669"/>
    <property type="project" value="UniProtKB-UniRule"/>
</dbReference>
<gene>
    <name evidence="16" type="ORF">J120_02585</name>
</gene>
<evidence type="ECO:0000256" key="8">
    <source>
        <dbReference type="ARBA" id="ARBA00022695"/>
    </source>
</evidence>
<evidence type="ECO:0000259" key="15">
    <source>
        <dbReference type="PROSITE" id="PS51163"/>
    </source>
</evidence>
<comment type="catalytic activity">
    <reaction evidence="12 13">
        <text>L-threonine + hydrogencarbonate + ATP = L-threonylcarbamoyladenylate + diphosphate + H2O</text>
        <dbReference type="Rhea" id="RHEA:36407"/>
        <dbReference type="ChEBI" id="CHEBI:15377"/>
        <dbReference type="ChEBI" id="CHEBI:17544"/>
        <dbReference type="ChEBI" id="CHEBI:30616"/>
        <dbReference type="ChEBI" id="CHEBI:33019"/>
        <dbReference type="ChEBI" id="CHEBI:57926"/>
        <dbReference type="ChEBI" id="CHEBI:73682"/>
        <dbReference type="EC" id="2.7.7.87"/>
    </reaction>
</comment>
<dbReference type="InterPro" id="IPR050156">
    <property type="entry name" value="TC-AMP_synthase_SUA5"/>
</dbReference>
<evidence type="ECO:0000256" key="7">
    <source>
        <dbReference type="ARBA" id="ARBA00022694"/>
    </source>
</evidence>
<dbReference type="EMBL" id="ARQD01000002">
    <property type="protein sequence ID" value="KIX85198.1"/>
    <property type="molecule type" value="Genomic_DNA"/>
</dbReference>
<dbReference type="GO" id="GO:0008033">
    <property type="term" value="P:tRNA processing"/>
    <property type="evidence" value="ECO:0007669"/>
    <property type="project" value="UniProtKB-KW"/>
</dbReference>
<dbReference type="GO" id="GO:0005737">
    <property type="term" value="C:cytoplasm"/>
    <property type="evidence" value="ECO:0007669"/>
    <property type="project" value="UniProtKB-SubCell"/>
</dbReference>
<dbReference type="InterPro" id="IPR017945">
    <property type="entry name" value="DHBP_synth_RibB-like_a/b_dom"/>
</dbReference>
<dbReference type="EC" id="2.7.7.87" evidence="3 13"/>
<evidence type="ECO:0000256" key="14">
    <source>
        <dbReference type="PIRSR" id="PIRSR004930-1"/>
    </source>
</evidence>
<feature type="binding site" evidence="14">
    <location>
        <position position="230"/>
    </location>
    <ligand>
        <name>ATP</name>
        <dbReference type="ChEBI" id="CHEBI:30616"/>
    </ligand>
</feature>
<comment type="caution">
    <text evidence="16">The sequence shown here is derived from an EMBL/GenBank/DDBJ whole genome shotgun (WGS) entry which is preliminary data.</text>
</comment>
<dbReference type="Gene3D" id="3.90.870.10">
    <property type="entry name" value="DHBP synthase"/>
    <property type="match status" value="1"/>
</dbReference>
<dbReference type="GO" id="GO:0006450">
    <property type="term" value="P:regulation of translational fidelity"/>
    <property type="evidence" value="ECO:0007669"/>
    <property type="project" value="TreeGrafter"/>
</dbReference>
<evidence type="ECO:0000313" key="16">
    <source>
        <dbReference type="EMBL" id="KIX85198.1"/>
    </source>
</evidence>
<proteinExistence type="inferred from homology"/>
<feature type="binding site" evidence="14">
    <location>
        <position position="112"/>
    </location>
    <ligand>
        <name>ATP</name>
        <dbReference type="ChEBI" id="CHEBI:30616"/>
    </ligand>
</feature>
<dbReference type="AlphaFoldDB" id="A0A0D2JLI3"/>
<organism evidence="16 17">
    <name type="scientific">candidate division TM6 bacterium JCVI TM6SC1</name>
    <dbReference type="NCBI Taxonomy" id="1306947"/>
    <lineage>
        <taxon>Bacteria</taxon>
        <taxon>Candidatus Babelota</taxon>
        <taxon>Vermiphilus</taxon>
    </lineage>
</organism>
<evidence type="ECO:0000256" key="12">
    <source>
        <dbReference type="ARBA" id="ARBA00048366"/>
    </source>
</evidence>
<evidence type="ECO:0000313" key="17">
    <source>
        <dbReference type="Proteomes" id="UP000032214"/>
    </source>
</evidence>
<feature type="binding site" evidence="14">
    <location>
        <position position="136"/>
    </location>
    <ligand>
        <name>L-threonine</name>
        <dbReference type="ChEBI" id="CHEBI:57926"/>
    </ligand>
</feature>
<dbReference type="GO" id="GO:0005524">
    <property type="term" value="F:ATP binding"/>
    <property type="evidence" value="ECO:0007669"/>
    <property type="project" value="UniProtKB-UniRule"/>
</dbReference>
<feature type="binding site" evidence="14">
    <location>
        <position position="62"/>
    </location>
    <ligand>
        <name>L-threonine</name>
        <dbReference type="ChEBI" id="CHEBI:57926"/>
    </ligand>
</feature>
<evidence type="ECO:0000256" key="11">
    <source>
        <dbReference type="ARBA" id="ARBA00029774"/>
    </source>
</evidence>
<feature type="binding site" evidence="14">
    <location>
        <position position="116"/>
    </location>
    <ligand>
        <name>L-threonine</name>
        <dbReference type="ChEBI" id="CHEBI:57926"/>
    </ligand>
</feature>
<sequence length="320" mass="34957">MLTHLYTRNDIKQAACELLRGNIIAFATETVYGLAAPVFNVAAIEKIFIVKGRPSDNPLIIHISRLDQLSQVAVHIPPLAYTLARAFWPGPLTLILARHPHVPGIVTGGLDTVAVRMPAHPDALTLIDTVGQPLVAPSANISGKPSSTRAEHVLEDFNGKITGVLDGGICSQGIESTVIDITTSTPLILRPGPITKDNIEKVIGQPVIYNPTNEHTSGALKSPGMKYRHYAPEAKIIVLENKDHLNQVLSTTEKPLMILSNEFATAEKNIHVYPLNPKTLYHYFRQSDKNNISTIIIIHDAVSRLDTALLNRINKAAQKQ</sequence>
<keyword evidence="7 13" id="KW-0819">tRNA processing</keyword>
<dbReference type="GO" id="GO:0000049">
    <property type="term" value="F:tRNA binding"/>
    <property type="evidence" value="ECO:0007669"/>
    <property type="project" value="TreeGrafter"/>
</dbReference>
<feature type="binding site" evidence="14">
    <location>
        <position position="190"/>
    </location>
    <ligand>
        <name>ATP</name>
        <dbReference type="ChEBI" id="CHEBI:30616"/>
    </ligand>
</feature>
<evidence type="ECO:0000256" key="2">
    <source>
        <dbReference type="ARBA" id="ARBA00007663"/>
    </source>
</evidence>
<reference evidence="16 17" key="1">
    <citation type="journal article" date="2013" name="Proc. Natl. Acad. Sci. U.S.A.">
        <title>Candidate phylum TM6 genome recovered from a hospital sink biofilm provides genomic insights into this uncultivated phylum.</title>
        <authorList>
            <person name="McLean J.S."/>
            <person name="Lombardo M.J."/>
            <person name="Badger J.H."/>
            <person name="Edlund A."/>
            <person name="Novotny M."/>
            <person name="Yee-Greenbaum J."/>
            <person name="Vyahhi N."/>
            <person name="Hall A.P."/>
            <person name="Yang Y."/>
            <person name="Dupont C.L."/>
            <person name="Ziegler M.G."/>
            <person name="Chitsaz H."/>
            <person name="Allen A.E."/>
            <person name="Yooseph S."/>
            <person name="Tesler G."/>
            <person name="Pevzner P.A."/>
            <person name="Friedman R.M."/>
            <person name="Nealson K.H."/>
            <person name="Venter J.C."/>
            <person name="Lasken R.S."/>
        </authorList>
    </citation>
    <scope>NUCLEOTIDE SEQUENCE [LARGE SCALE GENOMIC DNA]</scope>
    <source>
        <strain evidence="16 17">TM6SC1</strain>
    </source>
</reference>
<dbReference type="eggNOG" id="COG0009">
    <property type="taxonomic scope" value="Bacteria"/>
</dbReference>
<dbReference type="InterPro" id="IPR005145">
    <property type="entry name" value="Sua5_C"/>
</dbReference>
<evidence type="ECO:0000256" key="4">
    <source>
        <dbReference type="ARBA" id="ARBA00015492"/>
    </source>
</evidence>
<feature type="domain" description="YrdC-like" evidence="15">
    <location>
        <begin position="8"/>
        <end position="194"/>
    </location>
</feature>
<keyword evidence="10 13" id="KW-0067">ATP-binding</keyword>
<dbReference type="FunFam" id="3.90.870.10:FF:000009">
    <property type="entry name" value="Threonylcarbamoyl-AMP synthase, putative"/>
    <property type="match status" value="1"/>
</dbReference>
<feature type="binding site" evidence="14">
    <location>
        <position position="30"/>
    </location>
    <ligand>
        <name>L-threonine</name>
        <dbReference type="ChEBI" id="CHEBI:57926"/>
    </ligand>
</feature>
<evidence type="ECO:0000256" key="3">
    <source>
        <dbReference type="ARBA" id="ARBA00012584"/>
    </source>
</evidence>
<dbReference type="PIRSF" id="PIRSF004930">
    <property type="entry name" value="Tln_factor_SUA5"/>
    <property type="match status" value="1"/>
</dbReference>
<feature type="binding site" evidence="14">
    <location>
        <position position="53"/>
    </location>
    <ligand>
        <name>ATP</name>
        <dbReference type="ChEBI" id="CHEBI:30616"/>
    </ligand>
</feature>
<keyword evidence="17" id="KW-1185">Reference proteome</keyword>
<dbReference type="Proteomes" id="UP000032214">
    <property type="component" value="Unassembled WGS sequence"/>
</dbReference>
<feature type="binding site" evidence="14">
    <location>
        <position position="176"/>
    </location>
    <ligand>
        <name>L-threonine</name>
        <dbReference type="ChEBI" id="CHEBI:57926"/>
    </ligand>
</feature>
<dbReference type="SUPFAM" id="SSF55821">
    <property type="entry name" value="YrdC/RibB"/>
    <property type="match status" value="1"/>
</dbReference>
<protein>
    <recommendedName>
        <fullName evidence="4 13">Threonylcarbamoyl-AMP synthase</fullName>
        <shortName evidence="13">TC-AMP synthase</shortName>
        <ecNumber evidence="3 13">2.7.7.87</ecNumber>
    </recommendedName>
    <alternativeName>
        <fullName evidence="11 13">L-threonylcarbamoyladenylate synthase</fullName>
    </alternativeName>
</protein>
<evidence type="ECO:0000256" key="9">
    <source>
        <dbReference type="ARBA" id="ARBA00022741"/>
    </source>
</evidence>
<dbReference type="Pfam" id="PF01300">
    <property type="entry name" value="Sua5_yciO_yrdC"/>
    <property type="match status" value="1"/>
</dbReference>
<comment type="similarity">
    <text evidence="2 13">Belongs to the SUA5 family.</text>
</comment>
<keyword evidence="8 13" id="KW-0548">Nucleotidyltransferase</keyword>
<comment type="subcellular location">
    <subcellularLocation>
        <location evidence="1 13">Cytoplasm</location>
    </subcellularLocation>
</comment>
<dbReference type="PROSITE" id="PS51163">
    <property type="entry name" value="YRDC"/>
    <property type="match status" value="1"/>
</dbReference>